<proteinExistence type="predicted"/>
<organism evidence="4 5">
    <name type="scientific">Galerina marginata (strain CBS 339.88)</name>
    <dbReference type="NCBI Taxonomy" id="685588"/>
    <lineage>
        <taxon>Eukaryota</taxon>
        <taxon>Fungi</taxon>
        <taxon>Dikarya</taxon>
        <taxon>Basidiomycota</taxon>
        <taxon>Agaricomycotina</taxon>
        <taxon>Agaricomycetes</taxon>
        <taxon>Agaricomycetidae</taxon>
        <taxon>Agaricales</taxon>
        <taxon>Agaricineae</taxon>
        <taxon>Strophariaceae</taxon>
        <taxon>Galerina</taxon>
    </lineage>
</organism>
<dbReference type="InterPro" id="IPR011990">
    <property type="entry name" value="TPR-like_helical_dom_sf"/>
</dbReference>
<sequence length="861" mass="96265">MDDLLNLNSVKRMASDTYYVLSWRSVGSSSTTFMAESHLTRFKEGKQQKDLDKAISGYKRAIEIQSPSHPWLRILTPDELGSGSSSSYFRTLLGDRCLRLANLMHARLKSEGPQGNCGQQQQRDLDDAILLHRQDLQLRPPHEHPEASRSLNNLANLLHERFKLGGQQDDLDDAILFLRQAVEVTPATDPPLRSRSLHNLGNTLHVRFQEGGQQTDLDEAISLFQQALQLKSPSHPSPSRNSNNSLVLICLASALHTRFQQGGQQTDLDESILLRRQNLELLPPSHSRRPSALNDLASALRTRFEQGLHQYDLDEAIVLHRQAFQLQTPTDPKHSLPLSLAIFLQTRFKPGDTPHADLEERISTLRQDLQVQPPSHPDRIYTLSNLANSLHARFLAGRPSQQTDLDETILFQQQALQLDPPSPLIHSTLLDNLSLSMHVRFKKTAQQTDLDEALSLHARAFQLDPSHHFAHSNLLNNLAMSLHTLSLKTAAQTDLKEAISLLRLALLVDPLSDRWRSSSITNLAIVLKRRFELRGRQKDLDESISLNRQGLELCHPSDPYRSNAMSNLAVVLRMRFERSRSEADLFESISLQRMALDLRPGLHPSRSASLYSLGELLIHVHSLSTTDNPVYLDEAMSAFFAATQSLSQSPAQRLKIAKAWIRSAKKYQHARELEAYTAALEALPHLAALSMGLQARHEALGRGGIDGLARDASTCAIRAGDLHKAIEFLEAGRTILWSQVLSLRSSFDQLDDIAPGLAQKLRGVARTLEAGSHRDASTSVPTEISVLDNQKKLAVDKETARLNELNEEWSKTIEEVRNLVGFEDFLRPRRLSTLQVRGIPTANTETSTTSETLPSKLVGSV</sequence>
<dbReference type="AlphaFoldDB" id="A0A067SPI7"/>
<dbReference type="Proteomes" id="UP000027222">
    <property type="component" value="Unassembled WGS sequence"/>
</dbReference>
<dbReference type="PANTHER" id="PTHR45641:SF19">
    <property type="entry name" value="NEPHROCYSTIN-3"/>
    <property type="match status" value="1"/>
</dbReference>
<dbReference type="STRING" id="685588.A0A067SPI7"/>
<evidence type="ECO:0000256" key="3">
    <source>
        <dbReference type="SAM" id="MobiDB-lite"/>
    </source>
</evidence>
<dbReference type="Gene3D" id="1.25.40.10">
    <property type="entry name" value="Tetratricopeptide repeat domain"/>
    <property type="match status" value="3"/>
</dbReference>
<keyword evidence="5" id="KW-1185">Reference proteome</keyword>
<dbReference type="HOGENOM" id="CLU_001305_0_2_1"/>
<protein>
    <recommendedName>
        <fullName evidence="6">Anaphase-promoting complex subunit 5 domain-containing protein</fullName>
    </recommendedName>
</protein>
<keyword evidence="2" id="KW-0802">TPR repeat</keyword>
<keyword evidence="1" id="KW-0677">Repeat</keyword>
<evidence type="ECO:0000256" key="2">
    <source>
        <dbReference type="ARBA" id="ARBA00022803"/>
    </source>
</evidence>
<gene>
    <name evidence="4" type="ORF">GALMADRAFT_145339</name>
</gene>
<name>A0A067SPI7_GALM3</name>
<evidence type="ECO:0008006" key="6">
    <source>
        <dbReference type="Google" id="ProtNLM"/>
    </source>
</evidence>
<evidence type="ECO:0000256" key="1">
    <source>
        <dbReference type="ARBA" id="ARBA00022737"/>
    </source>
</evidence>
<feature type="region of interest" description="Disordered" evidence="3">
    <location>
        <begin position="842"/>
        <end position="861"/>
    </location>
</feature>
<accession>A0A067SPI7</accession>
<dbReference type="PANTHER" id="PTHR45641">
    <property type="entry name" value="TETRATRICOPEPTIDE REPEAT PROTEIN (AFU_ORTHOLOGUE AFUA_6G03870)"/>
    <property type="match status" value="1"/>
</dbReference>
<dbReference type="OrthoDB" id="9991317at2759"/>
<reference evidence="5" key="1">
    <citation type="journal article" date="2014" name="Proc. Natl. Acad. Sci. U.S.A.">
        <title>Extensive sampling of basidiomycete genomes demonstrates inadequacy of the white-rot/brown-rot paradigm for wood decay fungi.</title>
        <authorList>
            <person name="Riley R."/>
            <person name="Salamov A.A."/>
            <person name="Brown D.W."/>
            <person name="Nagy L.G."/>
            <person name="Floudas D."/>
            <person name="Held B.W."/>
            <person name="Levasseur A."/>
            <person name="Lombard V."/>
            <person name="Morin E."/>
            <person name="Otillar R."/>
            <person name="Lindquist E.A."/>
            <person name="Sun H."/>
            <person name="LaButti K.M."/>
            <person name="Schmutz J."/>
            <person name="Jabbour D."/>
            <person name="Luo H."/>
            <person name="Baker S.E."/>
            <person name="Pisabarro A.G."/>
            <person name="Walton J.D."/>
            <person name="Blanchette R.A."/>
            <person name="Henrissat B."/>
            <person name="Martin F."/>
            <person name="Cullen D."/>
            <person name="Hibbett D.S."/>
            <person name="Grigoriev I.V."/>
        </authorList>
    </citation>
    <scope>NUCLEOTIDE SEQUENCE [LARGE SCALE GENOMIC DNA]</scope>
    <source>
        <strain evidence="5">CBS 339.88</strain>
    </source>
</reference>
<evidence type="ECO:0000313" key="5">
    <source>
        <dbReference type="Proteomes" id="UP000027222"/>
    </source>
</evidence>
<dbReference type="EMBL" id="KL142401">
    <property type="protein sequence ID" value="KDR69599.1"/>
    <property type="molecule type" value="Genomic_DNA"/>
</dbReference>
<dbReference type="SUPFAM" id="SSF48452">
    <property type="entry name" value="TPR-like"/>
    <property type="match status" value="2"/>
</dbReference>
<evidence type="ECO:0000313" key="4">
    <source>
        <dbReference type="EMBL" id="KDR69599.1"/>
    </source>
</evidence>